<dbReference type="PANTHER" id="PTHR11931">
    <property type="entry name" value="PHOSPHOGLYCERATE MUTASE"/>
    <property type="match status" value="1"/>
</dbReference>
<dbReference type="NCBIfam" id="TIGR01258">
    <property type="entry name" value="pgm_1"/>
    <property type="match status" value="1"/>
</dbReference>
<name>A0A381V9Y1_9ZZZZ</name>
<dbReference type="InterPro" id="IPR013078">
    <property type="entry name" value="His_Pase_superF_clade-1"/>
</dbReference>
<evidence type="ECO:0000256" key="2">
    <source>
        <dbReference type="ARBA" id="ARBA00006717"/>
    </source>
</evidence>
<dbReference type="GO" id="GO:0004619">
    <property type="term" value="F:phosphoglycerate mutase activity"/>
    <property type="evidence" value="ECO:0007669"/>
    <property type="project" value="UniProtKB-EC"/>
</dbReference>
<organism evidence="6">
    <name type="scientific">marine metagenome</name>
    <dbReference type="NCBI Taxonomy" id="408172"/>
    <lineage>
        <taxon>unclassified sequences</taxon>
        <taxon>metagenomes</taxon>
        <taxon>ecological metagenomes</taxon>
    </lineage>
</organism>
<comment type="similarity">
    <text evidence="2">Belongs to the phosphoglycerate mutase family. BPG-dependent PGAM subfamily.</text>
</comment>
<dbReference type="AlphaFoldDB" id="A0A381V9Y1"/>
<evidence type="ECO:0000313" key="6">
    <source>
        <dbReference type="EMBL" id="SVA36153.1"/>
    </source>
</evidence>
<dbReference type="InterPro" id="IPR005952">
    <property type="entry name" value="Phosphogly_mut1"/>
</dbReference>
<reference evidence="6" key="1">
    <citation type="submission" date="2018-05" db="EMBL/GenBank/DDBJ databases">
        <authorList>
            <person name="Lanie J.A."/>
            <person name="Ng W.-L."/>
            <person name="Kazmierczak K.M."/>
            <person name="Andrzejewski T.M."/>
            <person name="Davidsen T.M."/>
            <person name="Wayne K.J."/>
            <person name="Tettelin H."/>
            <person name="Glass J.I."/>
            <person name="Rusch D."/>
            <person name="Podicherti R."/>
            <person name="Tsui H.-C.T."/>
            <person name="Winkler M.E."/>
        </authorList>
    </citation>
    <scope>NUCLEOTIDE SEQUENCE</scope>
</reference>
<dbReference type="HAMAP" id="MF_01039">
    <property type="entry name" value="PGAM_GpmA"/>
    <property type="match status" value="1"/>
</dbReference>
<dbReference type="InterPro" id="IPR029033">
    <property type="entry name" value="His_PPase_superfam"/>
</dbReference>
<dbReference type="PIRSF" id="PIRSF000709">
    <property type="entry name" value="6PFK_2-Ptase"/>
    <property type="match status" value="1"/>
</dbReference>
<dbReference type="EC" id="5.4.2.11" evidence="3"/>
<dbReference type="GO" id="GO:0006096">
    <property type="term" value="P:glycolytic process"/>
    <property type="evidence" value="ECO:0007669"/>
    <property type="project" value="UniProtKB-KW"/>
</dbReference>
<keyword evidence="5" id="KW-0413">Isomerase</keyword>
<evidence type="ECO:0000256" key="1">
    <source>
        <dbReference type="ARBA" id="ARBA00000380"/>
    </source>
</evidence>
<evidence type="ECO:0000256" key="3">
    <source>
        <dbReference type="ARBA" id="ARBA00012028"/>
    </source>
</evidence>
<dbReference type="Gene3D" id="3.40.50.1240">
    <property type="entry name" value="Phosphoglycerate mutase-like"/>
    <property type="match status" value="1"/>
</dbReference>
<dbReference type="SUPFAM" id="SSF53254">
    <property type="entry name" value="Phosphoglycerate mutase-like"/>
    <property type="match status" value="1"/>
</dbReference>
<accession>A0A381V9Y1</accession>
<evidence type="ECO:0000256" key="5">
    <source>
        <dbReference type="ARBA" id="ARBA00023235"/>
    </source>
</evidence>
<dbReference type="SMART" id="SM00855">
    <property type="entry name" value="PGAM"/>
    <property type="match status" value="1"/>
</dbReference>
<dbReference type="NCBIfam" id="NF010713">
    <property type="entry name" value="PRK14115.1"/>
    <property type="match status" value="1"/>
</dbReference>
<dbReference type="PROSITE" id="PS00175">
    <property type="entry name" value="PG_MUTASE"/>
    <property type="match status" value="1"/>
</dbReference>
<dbReference type="CDD" id="cd07067">
    <property type="entry name" value="HP_PGM_like"/>
    <property type="match status" value="1"/>
</dbReference>
<sequence length="249" mass="28996">MIKLVLLRHGQSQWNLENRFTGWTDVDLTLKGIEEAQSAGRIMNGKGYTFDVAFTSVQTRAIRTLWLVLDEMDLMWIPVFRNWRLNERHYGALQGLNKVETAEKFGEKQVHIWRRSYDIPPPVLDLEDKRHPQFDDRYADLDTKDLPVSECLKDTVERFLPYWHGSIVPDLQKEKKVLICAHGNSLRVLVKYLDNVSDEEIVDFNIPTGTPLVYELDDKLRSIRHYYIGDQKKIRAAIQAVANQAKSNK</sequence>
<dbReference type="FunFam" id="3.40.50.1240:FF:000003">
    <property type="entry name" value="2,3-bisphosphoglycerate-dependent phosphoglycerate mutase"/>
    <property type="match status" value="1"/>
</dbReference>
<gene>
    <name evidence="6" type="ORF">METZ01_LOCUS89007</name>
</gene>
<keyword evidence="4" id="KW-0324">Glycolysis</keyword>
<proteinExistence type="inferred from homology"/>
<comment type="catalytic activity">
    <reaction evidence="1">
        <text>(2R)-2-phosphoglycerate = (2R)-3-phosphoglycerate</text>
        <dbReference type="Rhea" id="RHEA:15901"/>
        <dbReference type="ChEBI" id="CHEBI:58272"/>
        <dbReference type="ChEBI" id="CHEBI:58289"/>
        <dbReference type="EC" id="5.4.2.11"/>
    </reaction>
</comment>
<evidence type="ECO:0000256" key="4">
    <source>
        <dbReference type="ARBA" id="ARBA00023152"/>
    </source>
</evidence>
<dbReference type="InterPro" id="IPR001345">
    <property type="entry name" value="PG/BPGM_mutase_AS"/>
</dbReference>
<dbReference type="EMBL" id="UINC01008026">
    <property type="protein sequence ID" value="SVA36153.1"/>
    <property type="molecule type" value="Genomic_DNA"/>
</dbReference>
<dbReference type="Pfam" id="PF00300">
    <property type="entry name" value="His_Phos_1"/>
    <property type="match status" value="2"/>
</dbReference>
<protein>
    <recommendedName>
        <fullName evidence="3">phosphoglycerate mutase (2,3-diphosphoglycerate-dependent)</fullName>
        <ecNumber evidence="3">5.4.2.11</ecNumber>
    </recommendedName>
</protein>